<keyword evidence="4" id="KW-0493">Microtubule</keyword>
<dbReference type="PROSITE" id="PS50200">
    <property type="entry name" value="RA"/>
    <property type="match status" value="1"/>
</dbReference>
<evidence type="ECO:0000256" key="6">
    <source>
        <dbReference type="ARBA" id="ARBA00022771"/>
    </source>
</evidence>
<evidence type="ECO:0000313" key="15">
    <source>
        <dbReference type="Proteomes" id="UP000694420"/>
    </source>
</evidence>
<reference evidence="14" key="1">
    <citation type="submission" date="2025-08" db="UniProtKB">
        <authorList>
            <consortium name="Ensembl"/>
        </authorList>
    </citation>
    <scope>IDENTIFICATION</scope>
</reference>
<keyword evidence="3" id="KW-0597">Phosphoprotein</keyword>
<dbReference type="SUPFAM" id="SSF54236">
    <property type="entry name" value="Ubiquitin-like"/>
    <property type="match status" value="1"/>
</dbReference>
<keyword evidence="15" id="KW-1185">Reference proteome</keyword>
<dbReference type="Pfam" id="PF16517">
    <property type="entry name" value="Nore1-SARAH"/>
    <property type="match status" value="1"/>
</dbReference>
<keyword evidence="6" id="KW-0863">Zinc-finger</keyword>
<evidence type="ECO:0000256" key="9">
    <source>
        <dbReference type="SAM" id="Coils"/>
    </source>
</evidence>
<feature type="region of interest" description="Disordered" evidence="10">
    <location>
        <begin position="1"/>
        <end position="50"/>
    </location>
</feature>
<dbReference type="Ensembl" id="ENSNPET00000004321.1">
    <property type="protein sequence ID" value="ENSNPEP00000004223.1"/>
    <property type="gene ID" value="ENSNPEG00000003232.1"/>
</dbReference>
<protein>
    <submittedName>
        <fullName evidence="14">Ras association domain family member 1</fullName>
    </submittedName>
</protein>
<evidence type="ECO:0000256" key="7">
    <source>
        <dbReference type="ARBA" id="ARBA00022833"/>
    </source>
</evidence>
<dbReference type="Gene3D" id="3.10.20.90">
    <property type="entry name" value="Phosphatidylinositol 3-kinase Catalytic Subunit, Chain A, domain 1"/>
    <property type="match status" value="1"/>
</dbReference>
<keyword evidence="9" id="KW-0175">Coiled coil</keyword>
<gene>
    <name evidence="14" type="primary">RASSF1</name>
</gene>
<keyword evidence="7" id="KW-0862">Zinc</keyword>
<feature type="region of interest" description="Disordered" evidence="10">
    <location>
        <begin position="95"/>
        <end position="124"/>
    </location>
</feature>
<name>A0A8C6YVB5_NOTPE</name>
<evidence type="ECO:0000259" key="13">
    <source>
        <dbReference type="PROSITE" id="PS50951"/>
    </source>
</evidence>
<evidence type="ECO:0000256" key="3">
    <source>
        <dbReference type="ARBA" id="ARBA00022553"/>
    </source>
</evidence>
<feature type="domain" description="Phorbol-ester/DAG-type" evidence="11">
    <location>
        <begin position="53"/>
        <end position="91"/>
    </location>
</feature>
<evidence type="ECO:0000256" key="5">
    <source>
        <dbReference type="ARBA" id="ARBA00022723"/>
    </source>
</evidence>
<dbReference type="GO" id="GO:0008270">
    <property type="term" value="F:zinc ion binding"/>
    <property type="evidence" value="ECO:0007669"/>
    <property type="project" value="UniProtKB-KW"/>
</dbReference>
<dbReference type="Gene3D" id="1.20.5.110">
    <property type="match status" value="1"/>
</dbReference>
<dbReference type="GO" id="GO:0005634">
    <property type="term" value="C:nucleus"/>
    <property type="evidence" value="ECO:0007669"/>
    <property type="project" value="TreeGrafter"/>
</dbReference>
<dbReference type="PROSITE" id="PS50951">
    <property type="entry name" value="SARAH"/>
    <property type="match status" value="1"/>
</dbReference>
<dbReference type="SUPFAM" id="SSF57889">
    <property type="entry name" value="Cysteine-rich domain"/>
    <property type="match status" value="1"/>
</dbReference>
<dbReference type="InterPro" id="IPR000159">
    <property type="entry name" value="RA_dom"/>
</dbReference>
<organism evidence="14 15">
    <name type="scientific">Nothoprocta perdicaria</name>
    <name type="common">Chilean tinamou</name>
    <name type="synonym">Crypturus perdicarius</name>
    <dbReference type="NCBI Taxonomy" id="30464"/>
    <lineage>
        <taxon>Eukaryota</taxon>
        <taxon>Metazoa</taxon>
        <taxon>Chordata</taxon>
        <taxon>Craniata</taxon>
        <taxon>Vertebrata</taxon>
        <taxon>Euteleostomi</taxon>
        <taxon>Archelosauria</taxon>
        <taxon>Archosauria</taxon>
        <taxon>Dinosauria</taxon>
        <taxon>Saurischia</taxon>
        <taxon>Theropoda</taxon>
        <taxon>Coelurosauria</taxon>
        <taxon>Aves</taxon>
        <taxon>Palaeognathae</taxon>
        <taxon>Tinamiformes</taxon>
        <taxon>Tinamidae</taxon>
        <taxon>Nothoprocta</taxon>
    </lineage>
</organism>
<feature type="compositionally biased region" description="Basic and acidic residues" evidence="10">
    <location>
        <begin position="1"/>
        <end position="15"/>
    </location>
</feature>
<dbReference type="AlphaFoldDB" id="A0A8C6YVB5"/>
<dbReference type="InterPro" id="IPR033614">
    <property type="entry name" value="RASSF1-6"/>
</dbReference>
<keyword evidence="5" id="KW-0479">Metal-binding</keyword>
<reference evidence="14" key="2">
    <citation type="submission" date="2025-09" db="UniProtKB">
        <authorList>
            <consortium name="Ensembl"/>
        </authorList>
    </citation>
    <scope>IDENTIFICATION</scope>
</reference>
<comment type="subcellular location">
    <subcellularLocation>
        <location evidence="1">Cytoplasm</location>
        <location evidence="1">Cytoskeleton</location>
    </subcellularLocation>
</comment>
<dbReference type="InterPro" id="IPR002219">
    <property type="entry name" value="PKC_DAG/PE"/>
</dbReference>
<evidence type="ECO:0000259" key="12">
    <source>
        <dbReference type="PROSITE" id="PS50200"/>
    </source>
</evidence>
<dbReference type="InterPro" id="IPR011524">
    <property type="entry name" value="SARAH_dom"/>
</dbReference>
<feature type="domain" description="Ras-associating" evidence="12">
    <location>
        <begin position="192"/>
        <end position="277"/>
    </location>
</feature>
<evidence type="ECO:0000256" key="10">
    <source>
        <dbReference type="SAM" id="MobiDB-lite"/>
    </source>
</evidence>
<dbReference type="SMART" id="SM00314">
    <property type="entry name" value="RA"/>
    <property type="match status" value="1"/>
</dbReference>
<dbReference type="GO" id="GO:0005874">
    <property type="term" value="C:microtubule"/>
    <property type="evidence" value="ECO:0007669"/>
    <property type="project" value="UniProtKB-KW"/>
</dbReference>
<accession>A0A8C6YVB5</accession>
<dbReference type="InterPro" id="IPR046349">
    <property type="entry name" value="C1-like_sf"/>
</dbReference>
<dbReference type="Proteomes" id="UP000694420">
    <property type="component" value="Unplaced"/>
</dbReference>
<evidence type="ECO:0000256" key="2">
    <source>
        <dbReference type="ARBA" id="ARBA00022490"/>
    </source>
</evidence>
<keyword evidence="8" id="KW-0206">Cytoskeleton</keyword>
<feature type="compositionally biased region" description="Acidic residues" evidence="10">
    <location>
        <begin position="100"/>
        <end position="124"/>
    </location>
</feature>
<dbReference type="Pfam" id="PF00788">
    <property type="entry name" value="RA"/>
    <property type="match status" value="1"/>
</dbReference>
<dbReference type="InterPro" id="IPR029071">
    <property type="entry name" value="Ubiquitin-like_domsf"/>
</dbReference>
<keyword evidence="2" id="KW-0963">Cytoplasm</keyword>
<evidence type="ECO:0000256" key="4">
    <source>
        <dbReference type="ARBA" id="ARBA00022701"/>
    </source>
</evidence>
<feature type="compositionally biased region" description="Low complexity" evidence="10">
    <location>
        <begin position="35"/>
        <end position="44"/>
    </location>
</feature>
<feature type="coiled-coil region" evidence="9">
    <location>
        <begin position="298"/>
        <end position="325"/>
    </location>
</feature>
<feature type="domain" description="SARAH" evidence="13">
    <location>
        <begin position="279"/>
        <end position="326"/>
    </location>
</feature>
<sequence>VPSPRRPQEVRERSVARGAARGPAQDDQARRAGVARPLQPAAQPRPRRRGPHTWCDLCGDFIWGARRKSLQCLHCSFTCHYRCRALVRLDCSGPRGAGGEADDAAEQEVEDTNVDDPGEAETPELEPAQLEQRIKEYNSQINSNLFMSLSKDGSYSGFIKVQLKLLRPVAVPAAARPPCTAEPRRAPRRRASFYLPEGTAKHLHVTSRTPAAHVVTALLAKFMVLDNPRKFALFERRERDGQVHVRKLGEHERPLRLRLLAGPGEKALSFVLKENESGEVQWEAFSLPELQNFLRLLQREEEERVRQVLRKYERCRQRLREALAARLGPP</sequence>
<dbReference type="Gene3D" id="3.30.60.20">
    <property type="match status" value="1"/>
</dbReference>
<evidence type="ECO:0000259" key="11">
    <source>
        <dbReference type="PROSITE" id="PS50081"/>
    </source>
</evidence>
<evidence type="ECO:0000256" key="8">
    <source>
        <dbReference type="ARBA" id="ARBA00023212"/>
    </source>
</evidence>
<dbReference type="PANTHER" id="PTHR22738:SF12">
    <property type="entry name" value="RAS ASSOCIATION DOMAIN-CONTAINING PROTEIN 1"/>
    <property type="match status" value="1"/>
</dbReference>
<evidence type="ECO:0000256" key="1">
    <source>
        <dbReference type="ARBA" id="ARBA00004245"/>
    </source>
</evidence>
<proteinExistence type="predicted"/>
<dbReference type="FunFam" id="3.10.20.90:FF:000048">
    <property type="entry name" value="Ras association domain family member 1"/>
    <property type="match status" value="1"/>
</dbReference>
<dbReference type="PROSITE" id="PS50081">
    <property type="entry name" value="ZF_DAG_PE_2"/>
    <property type="match status" value="1"/>
</dbReference>
<dbReference type="Pfam" id="PF00130">
    <property type="entry name" value="C1_1"/>
    <property type="match status" value="1"/>
</dbReference>
<dbReference type="SMART" id="SM00109">
    <property type="entry name" value="C1"/>
    <property type="match status" value="1"/>
</dbReference>
<evidence type="ECO:0000313" key="14">
    <source>
        <dbReference type="Ensembl" id="ENSNPEP00000004223.1"/>
    </source>
</evidence>
<dbReference type="PANTHER" id="PTHR22738">
    <property type="entry name" value="RASSF"/>
    <property type="match status" value="1"/>
</dbReference>
<dbReference type="CDD" id="cd21892">
    <property type="entry name" value="SARAH_RASSF5"/>
    <property type="match status" value="1"/>
</dbReference>
<dbReference type="GO" id="GO:0007265">
    <property type="term" value="P:Ras protein signal transduction"/>
    <property type="evidence" value="ECO:0007669"/>
    <property type="project" value="TreeGrafter"/>
</dbReference>